<sequence>MLGVQAETSIDQARVRSAAPHYKNIKVPRQACSSHWVDEKSYRIQNNAHRGPYDTRPHEASQREVQHCRTVYETQKRLTGYRVADEYRGQDDITFMQTHTGKRLPVRISVDPIVL</sequence>
<comment type="caution">
    <text evidence="1">The sequence shown here is derived from an EMBL/GenBank/DDBJ whole genome shotgun (WGS) entry which is preliminary data.</text>
</comment>
<protein>
    <submittedName>
        <fullName evidence="1">Uncharacterized protein</fullName>
    </submittedName>
</protein>
<dbReference type="EMBL" id="MTEI01000031">
    <property type="protein sequence ID" value="OQW85866.1"/>
    <property type="molecule type" value="Genomic_DNA"/>
</dbReference>
<evidence type="ECO:0000313" key="1">
    <source>
        <dbReference type="EMBL" id="OQW85866.1"/>
    </source>
</evidence>
<dbReference type="Proteomes" id="UP000192505">
    <property type="component" value="Unassembled WGS sequence"/>
</dbReference>
<reference evidence="1 2" key="1">
    <citation type="submission" date="2017-01" db="EMBL/GenBank/DDBJ databases">
        <title>Novel large sulfur bacteria in the metagenomes of groundwater-fed chemosynthetic microbial mats in the Lake Huron basin.</title>
        <authorList>
            <person name="Sharrar A.M."/>
            <person name="Flood B.E."/>
            <person name="Bailey J.V."/>
            <person name="Jones D.S."/>
            <person name="Biddanda B."/>
            <person name="Ruberg S.A."/>
            <person name="Marcus D.N."/>
            <person name="Dick G.J."/>
        </authorList>
    </citation>
    <scope>NUCLEOTIDE SEQUENCE [LARGE SCALE GENOMIC DNA]</scope>
    <source>
        <strain evidence="1">A7</strain>
    </source>
</reference>
<evidence type="ECO:0000313" key="2">
    <source>
        <dbReference type="Proteomes" id="UP000192505"/>
    </source>
</evidence>
<organism evidence="1 2">
    <name type="scientific">Rhodoferax ferrireducens</name>
    <dbReference type="NCBI Taxonomy" id="192843"/>
    <lineage>
        <taxon>Bacteria</taxon>
        <taxon>Pseudomonadati</taxon>
        <taxon>Pseudomonadota</taxon>
        <taxon>Betaproteobacteria</taxon>
        <taxon>Burkholderiales</taxon>
        <taxon>Comamonadaceae</taxon>
        <taxon>Rhodoferax</taxon>
    </lineage>
</organism>
<gene>
    <name evidence="1" type="ORF">BWK72_20160</name>
</gene>
<name>A0A1W9KNX0_9BURK</name>
<proteinExistence type="predicted"/>
<accession>A0A1W9KNX0</accession>
<dbReference type="AlphaFoldDB" id="A0A1W9KNX0"/>